<organism evidence="2 3">
    <name type="scientific">Mauremys mutica</name>
    <name type="common">yellowpond turtle</name>
    <dbReference type="NCBI Taxonomy" id="74926"/>
    <lineage>
        <taxon>Eukaryota</taxon>
        <taxon>Metazoa</taxon>
        <taxon>Chordata</taxon>
        <taxon>Craniata</taxon>
        <taxon>Vertebrata</taxon>
        <taxon>Euteleostomi</taxon>
        <taxon>Archelosauria</taxon>
        <taxon>Testudinata</taxon>
        <taxon>Testudines</taxon>
        <taxon>Cryptodira</taxon>
        <taxon>Durocryptodira</taxon>
        <taxon>Testudinoidea</taxon>
        <taxon>Geoemydidae</taxon>
        <taxon>Geoemydinae</taxon>
        <taxon>Mauremys</taxon>
    </lineage>
</organism>
<evidence type="ECO:0000256" key="1">
    <source>
        <dbReference type="SAM" id="MobiDB-lite"/>
    </source>
</evidence>
<sequence length="115" mass="11648">MDECPSAPERVASPSSPSGHSRDLSPAHPPSPPLGLSLTSQCGAETALKTGDGMYLTGSKSLASSSVSISPISICLSHGPEVGSHIPASQHPFSPLLGLNPLILKGSIDLPNQVS</sequence>
<name>A0A9D3WLR0_9SAUR</name>
<reference evidence="2" key="1">
    <citation type="submission" date="2021-09" db="EMBL/GenBank/DDBJ databases">
        <title>The genome of Mauremys mutica provides insights into the evolution of semi-aquatic lifestyle.</title>
        <authorList>
            <person name="Gong S."/>
            <person name="Gao Y."/>
        </authorList>
    </citation>
    <scope>NUCLEOTIDE SEQUENCE</scope>
    <source>
        <strain evidence="2">MM-2020</strain>
        <tissue evidence="2">Muscle</tissue>
    </source>
</reference>
<comment type="caution">
    <text evidence="2">The sequence shown here is derived from an EMBL/GenBank/DDBJ whole genome shotgun (WGS) entry which is preliminary data.</text>
</comment>
<protein>
    <submittedName>
        <fullName evidence="2">Uncharacterized protein</fullName>
    </submittedName>
</protein>
<evidence type="ECO:0000313" key="2">
    <source>
        <dbReference type="EMBL" id="KAH1165234.1"/>
    </source>
</evidence>
<feature type="region of interest" description="Disordered" evidence="1">
    <location>
        <begin position="1"/>
        <end position="39"/>
    </location>
</feature>
<proteinExistence type="predicted"/>
<evidence type="ECO:0000313" key="3">
    <source>
        <dbReference type="Proteomes" id="UP000827986"/>
    </source>
</evidence>
<accession>A0A9D3WLR0</accession>
<gene>
    <name evidence="2" type="ORF">KIL84_022793</name>
</gene>
<keyword evidence="3" id="KW-1185">Reference proteome</keyword>
<dbReference type="Proteomes" id="UP000827986">
    <property type="component" value="Unassembled WGS sequence"/>
</dbReference>
<dbReference type="AlphaFoldDB" id="A0A9D3WLR0"/>
<dbReference type="EMBL" id="JAHDVG010000488">
    <property type="protein sequence ID" value="KAH1165234.1"/>
    <property type="molecule type" value="Genomic_DNA"/>
</dbReference>